<evidence type="ECO:0000259" key="1">
    <source>
        <dbReference type="Pfam" id="PF01073"/>
    </source>
</evidence>
<dbReference type="GO" id="GO:0005737">
    <property type="term" value="C:cytoplasm"/>
    <property type="evidence" value="ECO:0007669"/>
    <property type="project" value="TreeGrafter"/>
</dbReference>
<name>A0A6A5Y4B3_9PLEO</name>
<dbReference type="EMBL" id="ML978067">
    <property type="protein sequence ID" value="KAF2019867.1"/>
    <property type="molecule type" value="Genomic_DNA"/>
</dbReference>
<keyword evidence="3" id="KW-1185">Reference proteome</keyword>
<dbReference type="InterPro" id="IPR036291">
    <property type="entry name" value="NAD(P)-bd_dom_sf"/>
</dbReference>
<dbReference type="Pfam" id="PF01073">
    <property type="entry name" value="3Beta_HSD"/>
    <property type="match status" value="1"/>
</dbReference>
<dbReference type="GO" id="GO:0006694">
    <property type="term" value="P:steroid biosynthetic process"/>
    <property type="evidence" value="ECO:0007669"/>
    <property type="project" value="InterPro"/>
</dbReference>
<dbReference type="Gene3D" id="3.40.50.720">
    <property type="entry name" value="NAD(P)-binding Rossmann-like Domain"/>
    <property type="match status" value="1"/>
</dbReference>
<evidence type="ECO:0000313" key="2">
    <source>
        <dbReference type="EMBL" id="KAF2019867.1"/>
    </source>
</evidence>
<sequence>MATLNAPSMERRPSTIAATRYIITGGSGFLGNKIVEKLLIDPSANVTILSRNPKQTRDRVSYFAADISSDAEVRSIFNEIKPHAVIHTASPLHNDTADAHYQTNVEGTNVLLKAALSTPETVAFVYTSSESAVKPSQEPLTEDKAELYVDADWHHPYGKTKAMAEGLVLKANGDHLKTAVIRLPGLYGEGDTVFVPHLMESIHKNEHKTQVGNNTKMFEFVYVDKAAEAHILATQALLDPVRGEGVAGEAFFISDGKPQPFFDFARKCYAAAGSPVEADEVSVVPLVVAQAMASTGEWAYKVLTFGSRTPHTRRDDVDHLDQGTCWSIEKAKQRLGYEPVADQDEAIRKTMEWAKIKFPGN</sequence>
<dbReference type="RefSeq" id="XP_033388206.1">
    <property type="nucleotide sequence ID" value="XM_033527228.1"/>
</dbReference>
<dbReference type="GeneID" id="54284625"/>
<dbReference type="Proteomes" id="UP000799778">
    <property type="component" value="Unassembled WGS sequence"/>
</dbReference>
<feature type="domain" description="3-beta hydroxysteroid dehydrogenase/isomerase" evidence="1">
    <location>
        <begin position="22"/>
        <end position="274"/>
    </location>
</feature>
<gene>
    <name evidence="2" type="ORF">BU24DRAFT_419472</name>
</gene>
<accession>A0A6A5Y4B3</accession>
<dbReference type="GO" id="GO:0016616">
    <property type="term" value="F:oxidoreductase activity, acting on the CH-OH group of donors, NAD or NADP as acceptor"/>
    <property type="evidence" value="ECO:0007669"/>
    <property type="project" value="InterPro"/>
</dbReference>
<proteinExistence type="predicted"/>
<dbReference type="PANTHER" id="PTHR48079:SF6">
    <property type="entry name" value="NAD(P)-BINDING DOMAIN-CONTAINING PROTEIN-RELATED"/>
    <property type="match status" value="1"/>
</dbReference>
<dbReference type="InterPro" id="IPR051783">
    <property type="entry name" value="NAD(P)-dependent_oxidoreduct"/>
</dbReference>
<dbReference type="InterPro" id="IPR002225">
    <property type="entry name" value="3Beta_OHSteriod_DH/Estase"/>
</dbReference>
<dbReference type="GO" id="GO:0004029">
    <property type="term" value="F:aldehyde dehydrogenase (NAD+) activity"/>
    <property type="evidence" value="ECO:0007669"/>
    <property type="project" value="TreeGrafter"/>
</dbReference>
<dbReference type="AlphaFoldDB" id="A0A6A5Y4B3"/>
<evidence type="ECO:0000313" key="3">
    <source>
        <dbReference type="Proteomes" id="UP000799778"/>
    </source>
</evidence>
<dbReference type="OrthoDB" id="10058185at2759"/>
<protein>
    <submittedName>
        <fullName evidence="2">NAD(P)-binding protein</fullName>
    </submittedName>
</protein>
<organism evidence="2 3">
    <name type="scientific">Aaosphaeria arxii CBS 175.79</name>
    <dbReference type="NCBI Taxonomy" id="1450172"/>
    <lineage>
        <taxon>Eukaryota</taxon>
        <taxon>Fungi</taxon>
        <taxon>Dikarya</taxon>
        <taxon>Ascomycota</taxon>
        <taxon>Pezizomycotina</taxon>
        <taxon>Dothideomycetes</taxon>
        <taxon>Pleosporomycetidae</taxon>
        <taxon>Pleosporales</taxon>
        <taxon>Pleosporales incertae sedis</taxon>
        <taxon>Aaosphaeria</taxon>
    </lineage>
</organism>
<dbReference type="SUPFAM" id="SSF51735">
    <property type="entry name" value="NAD(P)-binding Rossmann-fold domains"/>
    <property type="match status" value="1"/>
</dbReference>
<dbReference type="PANTHER" id="PTHR48079">
    <property type="entry name" value="PROTEIN YEEZ"/>
    <property type="match status" value="1"/>
</dbReference>
<reference evidence="2" key="1">
    <citation type="journal article" date="2020" name="Stud. Mycol.">
        <title>101 Dothideomycetes genomes: a test case for predicting lifestyles and emergence of pathogens.</title>
        <authorList>
            <person name="Haridas S."/>
            <person name="Albert R."/>
            <person name="Binder M."/>
            <person name="Bloem J."/>
            <person name="Labutti K."/>
            <person name="Salamov A."/>
            <person name="Andreopoulos B."/>
            <person name="Baker S."/>
            <person name="Barry K."/>
            <person name="Bills G."/>
            <person name="Bluhm B."/>
            <person name="Cannon C."/>
            <person name="Castanera R."/>
            <person name="Culley D."/>
            <person name="Daum C."/>
            <person name="Ezra D."/>
            <person name="Gonzalez J."/>
            <person name="Henrissat B."/>
            <person name="Kuo A."/>
            <person name="Liang C."/>
            <person name="Lipzen A."/>
            <person name="Lutzoni F."/>
            <person name="Magnuson J."/>
            <person name="Mondo S."/>
            <person name="Nolan M."/>
            <person name="Ohm R."/>
            <person name="Pangilinan J."/>
            <person name="Park H.-J."/>
            <person name="Ramirez L."/>
            <person name="Alfaro M."/>
            <person name="Sun H."/>
            <person name="Tritt A."/>
            <person name="Yoshinaga Y."/>
            <person name="Zwiers L.-H."/>
            <person name="Turgeon B."/>
            <person name="Goodwin S."/>
            <person name="Spatafora J."/>
            <person name="Crous P."/>
            <person name="Grigoriev I."/>
        </authorList>
    </citation>
    <scope>NUCLEOTIDE SEQUENCE</scope>
    <source>
        <strain evidence="2">CBS 175.79</strain>
    </source>
</reference>